<feature type="transmembrane region" description="Helical" evidence="9">
    <location>
        <begin position="201"/>
        <end position="220"/>
    </location>
</feature>
<accession>A0ABQ2LAF8</accession>
<dbReference type="Pfam" id="PF01578">
    <property type="entry name" value="Cytochrom_C_asm"/>
    <property type="match status" value="1"/>
</dbReference>
<keyword evidence="9" id="KW-0813">Transport</keyword>
<organism evidence="11 12">
    <name type="scientific">Iodidimonas muriae</name>
    <dbReference type="NCBI Taxonomy" id="261467"/>
    <lineage>
        <taxon>Bacteria</taxon>
        <taxon>Pseudomonadati</taxon>
        <taxon>Pseudomonadota</taxon>
        <taxon>Alphaproteobacteria</taxon>
        <taxon>Iodidimonadales</taxon>
        <taxon>Iodidimonadaceae</taxon>
        <taxon>Iodidimonas</taxon>
    </lineage>
</organism>
<evidence type="ECO:0000256" key="9">
    <source>
        <dbReference type="RuleBase" id="RU364092"/>
    </source>
</evidence>
<comment type="caution">
    <text evidence="11">The sequence shown here is derived from an EMBL/GenBank/DDBJ whole genome shotgun (WGS) entry which is preliminary data.</text>
</comment>
<evidence type="ECO:0000259" key="10">
    <source>
        <dbReference type="Pfam" id="PF01578"/>
    </source>
</evidence>
<dbReference type="InterPro" id="IPR002541">
    <property type="entry name" value="Cyt_c_assembly"/>
</dbReference>
<keyword evidence="9" id="KW-0997">Cell inner membrane</keyword>
<evidence type="ECO:0000256" key="7">
    <source>
        <dbReference type="ARBA" id="ARBA00022989"/>
    </source>
</evidence>
<keyword evidence="8 9" id="KW-0472">Membrane</keyword>
<protein>
    <recommendedName>
        <fullName evidence="4 9">Heme exporter protein C</fullName>
    </recommendedName>
    <alternativeName>
        <fullName evidence="9">Cytochrome c-type biogenesis protein</fullName>
    </alternativeName>
</protein>
<keyword evidence="9" id="KW-1003">Cell membrane</keyword>
<comment type="function">
    <text evidence="1 9">Required for the export of heme to the periplasm for the biogenesis of c-type cytochromes.</text>
</comment>
<dbReference type="InterPro" id="IPR003557">
    <property type="entry name" value="Cyt_c_biogenesis_CcmC"/>
</dbReference>
<keyword evidence="6 9" id="KW-0201">Cytochrome c-type biogenesis</keyword>
<feature type="transmembrane region" description="Helical" evidence="9">
    <location>
        <begin position="154"/>
        <end position="173"/>
    </location>
</feature>
<dbReference type="PRINTS" id="PR01386">
    <property type="entry name" value="CCMCBIOGNSIS"/>
</dbReference>
<dbReference type="RefSeq" id="WP_150004436.1">
    <property type="nucleotide sequence ID" value="NZ_BMOV01000002.1"/>
</dbReference>
<keyword evidence="5 9" id="KW-0812">Transmembrane</keyword>
<dbReference type="Proteomes" id="UP000602381">
    <property type="component" value="Unassembled WGS sequence"/>
</dbReference>
<proteinExistence type="inferred from homology"/>
<feature type="transmembrane region" description="Helical" evidence="9">
    <location>
        <begin position="123"/>
        <end position="142"/>
    </location>
</feature>
<evidence type="ECO:0000256" key="1">
    <source>
        <dbReference type="ARBA" id="ARBA00002442"/>
    </source>
</evidence>
<feature type="transmembrane region" description="Helical" evidence="9">
    <location>
        <begin position="60"/>
        <end position="80"/>
    </location>
</feature>
<feature type="transmembrane region" description="Helical" evidence="9">
    <location>
        <begin position="20"/>
        <end position="40"/>
    </location>
</feature>
<gene>
    <name evidence="9" type="primary">ccmC</name>
    <name evidence="11" type="ORF">GCM10007972_08930</name>
</gene>
<evidence type="ECO:0000256" key="2">
    <source>
        <dbReference type="ARBA" id="ARBA00004141"/>
    </source>
</evidence>
<evidence type="ECO:0000256" key="6">
    <source>
        <dbReference type="ARBA" id="ARBA00022748"/>
    </source>
</evidence>
<name>A0ABQ2LAF8_9PROT</name>
<dbReference type="PANTHER" id="PTHR30071:SF1">
    <property type="entry name" value="CYTOCHROME B_B6 PROTEIN-RELATED"/>
    <property type="match status" value="1"/>
</dbReference>
<evidence type="ECO:0000256" key="4">
    <source>
        <dbReference type="ARBA" id="ARBA00016463"/>
    </source>
</evidence>
<sequence>MHWFANPARFIRLADKILPLTLPLTVGLLAVGLYLALVASPADYQQGDTVRIMYIHVPSAYMALFCYMIVAAAGFSTLVWRHPLADVAGKAAAPIGLAFTGLALVTGSLWGKPMWGAWWVWDARLTSVLVLFFLYLGYMAIWGAFEDRSKAARAAAILALVGVINIPIIKFSVDWWTTLHQPASLFRADGPSIDPSMRPPLYVMLAAFQFYFFTVFLWRIKGELAAIRLNALRYAGEAPRSASPKEEQP</sequence>
<dbReference type="PANTHER" id="PTHR30071">
    <property type="entry name" value="HEME EXPORTER PROTEIN C"/>
    <property type="match status" value="1"/>
</dbReference>
<dbReference type="EMBL" id="BMOV01000002">
    <property type="protein sequence ID" value="GGO08502.1"/>
    <property type="molecule type" value="Genomic_DNA"/>
</dbReference>
<evidence type="ECO:0000256" key="8">
    <source>
        <dbReference type="ARBA" id="ARBA00023136"/>
    </source>
</evidence>
<reference evidence="12" key="1">
    <citation type="journal article" date="2019" name="Int. J. Syst. Evol. Microbiol.">
        <title>The Global Catalogue of Microorganisms (GCM) 10K type strain sequencing project: providing services to taxonomists for standard genome sequencing and annotation.</title>
        <authorList>
            <consortium name="The Broad Institute Genomics Platform"/>
            <consortium name="The Broad Institute Genome Sequencing Center for Infectious Disease"/>
            <person name="Wu L."/>
            <person name="Ma J."/>
        </authorList>
    </citation>
    <scope>NUCLEOTIDE SEQUENCE [LARGE SCALE GENOMIC DNA]</scope>
    <source>
        <strain evidence="12">JCM 17843</strain>
    </source>
</reference>
<keyword evidence="7 9" id="KW-1133">Transmembrane helix</keyword>
<feature type="domain" description="Cytochrome c assembly protein" evidence="10">
    <location>
        <begin position="24"/>
        <end position="180"/>
    </location>
</feature>
<evidence type="ECO:0000256" key="3">
    <source>
        <dbReference type="ARBA" id="ARBA00005840"/>
    </source>
</evidence>
<feature type="transmembrane region" description="Helical" evidence="9">
    <location>
        <begin position="92"/>
        <end position="111"/>
    </location>
</feature>
<comment type="similarity">
    <text evidence="3 9">Belongs to the CcmC/CycZ/HelC family.</text>
</comment>
<dbReference type="InterPro" id="IPR045062">
    <property type="entry name" value="Cyt_c_biogenesis_CcsA/CcmC"/>
</dbReference>
<evidence type="ECO:0000313" key="12">
    <source>
        <dbReference type="Proteomes" id="UP000602381"/>
    </source>
</evidence>
<evidence type="ECO:0000313" key="11">
    <source>
        <dbReference type="EMBL" id="GGO08502.1"/>
    </source>
</evidence>
<comment type="subcellular location">
    <subcellularLocation>
        <location evidence="9">Cell inner membrane</location>
    </subcellularLocation>
    <subcellularLocation>
        <location evidence="2">Membrane</location>
        <topology evidence="2">Multi-pass membrane protein</topology>
    </subcellularLocation>
</comment>
<keyword evidence="12" id="KW-1185">Reference proteome</keyword>
<evidence type="ECO:0000256" key="5">
    <source>
        <dbReference type="ARBA" id="ARBA00022692"/>
    </source>
</evidence>
<dbReference type="NCBIfam" id="TIGR01191">
    <property type="entry name" value="ccmC"/>
    <property type="match status" value="1"/>
</dbReference>